<reference evidence="7" key="1">
    <citation type="submission" date="2013-08" db="EMBL/GenBank/DDBJ databases">
        <authorList>
            <person name="Mendez C."/>
            <person name="Richter M."/>
            <person name="Ferrer M."/>
            <person name="Sanchez J."/>
        </authorList>
    </citation>
    <scope>NUCLEOTIDE SEQUENCE</scope>
</reference>
<name>T0XWM5_9ZZZZ</name>
<protein>
    <submittedName>
        <fullName evidence="7">Protein containing DUF367</fullName>
    </submittedName>
</protein>
<keyword evidence="4" id="KW-0808">Transferase</keyword>
<feature type="domain" description="16S/18S rRNA aminocarboxypropyltransferase Tsr3 C-terminal" evidence="6">
    <location>
        <begin position="27"/>
        <end position="94"/>
    </location>
</feature>
<keyword evidence="5" id="KW-0949">S-adenosyl-L-methionine</keyword>
<evidence type="ECO:0000256" key="1">
    <source>
        <dbReference type="ARBA" id="ARBA00022490"/>
    </source>
</evidence>
<organism evidence="7">
    <name type="scientific">mine drainage metagenome</name>
    <dbReference type="NCBI Taxonomy" id="410659"/>
    <lineage>
        <taxon>unclassified sequences</taxon>
        <taxon>metagenomes</taxon>
        <taxon>ecological metagenomes</taxon>
    </lineage>
</organism>
<sequence>PWLWMGTGRRPPDSFVEGSPCCSPPIPSTFGRLAELNTVEAFAAALYLVGAPGRAAEILAGFRGGTTFLELNRERLTAYRAAATSDEVRAVERRLFGGPVTR</sequence>
<evidence type="ECO:0000256" key="3">
    <source>
        <dbReference type="ARBA" id="ARBA00022552"/>
    </source>
</evidence>
<dbReference type="InterPro" id="IPR007177">
    <property type="entry name" value="Tsr3_C"/>
</dbReference>
<gene>
    <name evidence="7" type="ORF">B2A_15311</name>
</gene>
<dbReference type="PANTHER" id="PTHR20426:SF0">
    <property type="entry name" value="18S RRNA AMINOCARBOXYPROPYLTRANSFERASE"/>
    <property type="match status" value="1"/>
</dbReference>
<comment type="caution">
    <text evidence="7">The sequence shown here is derived from an EMBL/GenBank/DDBJ whole genome shotgun (WGS) entry which is preliminary data.</text>
</comment>
<evidence type="ECO:0000256" key="2">
    <source>
        <dbReference type="ARBA" id="ARBA00022517"/>
    </source>
</evidence>
<keyword evidence="1" id="KW-0963">Cytoplasm</keyword>
<dbReference type="InterPro" id="IPR022968">
    <property type="entry name" value="Tsr3-like"/>
</dbReference>
<dbReference type="Pfam" id="PF04034">
    <property type="entry name" value="Ribo_biogen_C"/>
    <property type="match status" value="1"/>
</dbReference>
<evidence type="ECO:0000256" key="5">
    <source>
        <dbReference type="ARBA" id="ARBA00022691"/>
    </source>
</evidence>
<keyword evidence="3" id="KW-0698">rRNA processing</keyword>
<reference evidence="7" key="2">
    <citation type="journal article" date="2014" name="ISME J.">
        <title>Microbial stratification in low pH oxic and suboxic macroscopic growths along an acid mine drainage.</title>
        <authorList>
            <person name="Mendez-Garcia C."/>
            <person name="Mesa V."/>
            <person name="Sprenger R.R."/>
            <person name="Richter M."/>
            <person name="Diez M.S."/>
            <person name="Solano J."/>
            <person name="Bargiela R."/>
            <person name="Golyshina O.V."/>
            <person name="Manteca A."/>
            <person name="Ramos J.L."/>
            <person name="Gallego J.R."/>
            <person name="Llorente I."/>
            <person name="Martins Dos Santos V.A."/>
            <person name="Jensen O.N."/>
            <person name="Pelaez A.I."/>
            <person name="Sanchez J."/>
            <person name="Ferrer M."/>
        </authorList>
    </citation>
    <scope>NUCLEOTIDE SEQUENCE</scope>
</reference>
<dbReference type="GO" id="GO:0006364">
    <property type="term" value="P:rRNA processing"/>
    <property type="evidence" value="ECO:0007669"/>
    <property type="project" value="UniProtKB-KW"/>
</dbReference>
<keyword evidence="2" id="KW-0690">Ribosome biogenesis</keyword>
<accession>T0XWM5</accession>
<proteinExistence type="predicted"/>
<evidence type="ECO:0000256" key="4">
    <source>
        <dbReference type="ARBA" id="ARBA00022679"/>
    </source>
</evidence>
<dbReference type="EMBL" id="AUZZ01011141">
    <property type="protein sequence ID" value="EQD27206.1"/>
    <property type="molecule type" value="Genomic_DNA"/>
</dbReference>
<evidence type="ECO:0000259" key="6">
    <source>
        <dbReference type="Pfam" id="PF04034"/>
    </source>
</evidence>
<feature type="non-terminal residue" evidence="7">
    <location>
        <position position="1"/>
    </location>
</feature>
<evidence type="ECO:0000313" key="7">
    <source>
        <dbReference type="EMBL" id="EQD27206.1"/>
    </source>
</evidence>
<dbReference type="GO" id="GO:0106388">
    <property type="term" value="F:rRNA small subunit aminocarboxypropyltransferase activity"/>
    <property type="evidence" value="ECO:0007669"/>
    <property type="project" value="InterPro"/>
</dbReference>
<dbReference type="PANTHER" id="PTHR20426">
    <property type="entry name" value="RIBOSOME BIOGENESIS PROTEIN TSR3 HOMOLOG"/>
    <property type="match status" value="1"/>
</dbReference>
<dbReference type="AlphaFoldDB" id="T0XWM5"/>